<accession>A0A1A9LI44</accession>
<organism evidence="1 2">
    <name type="scientific">Aequorivita soesokkakensis</name>
    <dbReference type="NCBI Taxonomy" id="1385699"/>
    <lineage>
        <taxon>Bacteria</taxon>
        <taxon>Pseudomonadati</taxon>
        <taxon>Bacteroidota</taxon>
        <taxon>Flavobacteriia</taxon>
        <taxon>Flavobacteriales</taxon>
        <taxon>Flavobacteriaceae</taxon>
        <taxon>Aequorivita</taxon>
    </lineage>
</organism>
<dbReference type="STRING" id="1385699.A7A78_02340"/>
<sequence>MISCSSGINKNESVKTEEHFVGIENIPKVDVEIELNDSILNKGDKIILKIKLTNNGSEIQKLLFDKPITSTGGPWGTTGKVINLESKSSVLKYENKAILSSQFYTEVQLINYYYNLQPGQSIERKYALSDIVVFDTKDYILTSGKYQVQLFYNLTPSNTLNFRMK</sequence>
<evidence type="ECO:0000313" key="1">
    <source>
        <dbReference type="EMBL" id="OAD92767.1"/>
    </source>
</evidence>
<protein>
    <submittedName>
        <fullName evidence="1">Uncharacterized protein</fullName>
    </submittedName>
</protein>
<dbReference type="Proteomes" id="UP000077552">
    <property type="component" value="Unassembled WGS sequence"/>
</dbReference>
<gene>
    <name evidence="1" type="ORF">A7A78_02340</name>
</gene>
<keyword evidence="2" id="KW-1185">Reference proteome</keyword>
<name>A0A1A9LI44_9FLAO</name>
<dbReference type="EMBL" id="LXIE01000001">
    <property type="protein sequence ID" value="OAD92767.1"/>
    <property type="molecule type" value="Genomic_DNA"/>
</dbReference>
<proteinExistence type="predicted"/>
<reference evidence="1 2" key="1">
    <citation type="submission" date="2016-05" db="EMBL/GenBank/DDBJ databases">
        <title>Genome sequencing of Vitellibacter soesokkakensis RSSK-12.</title>
        <authorList>
            <person name="Thevarajoo S."/>
            <person name="Selvaratnam C."/>
            <person name="Goh K.M."/>
            <person name="Chan K.-G."/>
            <person name="Chong C.S."/>
        </authorList>
    </citation>
    <scope>NUCLEOTIDE SEQUENCE [LARGE SCALE GENOMIC DNA]</scope>
    <source>
        <strain evidence="1 2">RSSK-12</strain>
    </source>
</reference>
<evidence type="ECO:0000313" key="2">
    <source>
        <dbReference type="Proteomes" id="UP000077552"/>
    </source>
</evidence>
<comment type="caution">
    <text evidence="1">The sequence shown here is derived from an EMBL/GenBank/DDBJ whole genome shotgun (WGS) entry which is preliminary data.</text>
</comment>
<dbReference type="AlphaFoldDB" id="A0A1A9LI44"/>